<dbReference type="EMBL" id="CATOUU010001069">
    <property type="protein sequence ID" value="CAI9970338.1"/>
    <property type="molecule type" value="Genomic_DNA"/>
</dbReference>
<evidence type="ECO:0000313" key="7">
    <source>
        <dbReference type="EMBL" id="CAI9970338.1"/>
    </source>
</evidence>
<dbReference type="Proteomes" id="UP001642409">
    <property type="component" value="Unassembled WGS sequence"/>
</dbReference>
<keyword evidence="2 5" id="KW-0812">Transmembrane</keyword>
<dbReference type="Pfam" id="PF05154">
    <property type="entry name" value="TM2"/>
    <property type="match status" value="1"/>
</dbReference>
<evidence type="ECO:0000256" key="4">
    <source>
        <dbReference type="ARBA" id="ARBA00023136"/>
    </source>
</evidence>
<feature type="domain" description="TM2" evidence="6">
    <location>
        <begin position="4"/>
        <end position="52"/>
    </location>
</feature>
<dbReference type="PANTHER" id="PTHR44733">
    <property type="entry name" value="DNAJ HOMOLOG SUBFAMILY C MEMBER 22"/>
    <property type="match status" value="1"/>
</dbReference>
<reference evidence="8 9" key="2">
    <citation type="submission" date="2024-07" db="EMBL/GenBank/DDBJ databases">
        <authorList>
            <person name="Akdeniz Z."/>
        </authorList>
    </citation>
    <scope>NUCLEOTIDE SEQUENCE [LARGE SCALE GENOMIC DNA]</scope>
</reference>
<evidence type="ECO:0000259" key="6">
    <source>
        <dbReference type="Pfam" id="PF05154"/>
    </source>
</evidence>
<accession>A0AA86RC96</accession>
<comment type="caution">
    <text evidence="7">The sequence shown here is derived from an EMBL/GenBank/DDBJ whole genome shotgun (WGS) entry which is preliminary data.</text>
</comment>
<proteinExistence type="predicted"/>
<keyword evidence="9" id="KW-1185">Reference proteome</keyword>
<gene>
    <name evidence="7" type="ORF">HINF_LOCUS57983</name>
    <name evidence="8" type="ORF">HINF_LOCUS74171</name>
</gene>
<dbReference type="EMBL" id="CAXDID020000624">
    <property type="protein sequence ID" value="CAL6107008.1"/>
    <property type="molecule type" value="Genomic_DNA"/>
</dbReference>
<comment type="subcellular location">
    <subcellularLocation>
        <location evidence="1">Membrane</location>
        <topology evidence="1">Multi-pass membrane protein</topology>
    </subcellularLocation>
</comment>
<protein>
    <submittedName>
        <fullName evidence="7">TM2 domain-containing protein</fullName>
    </submittedName>
    <submittedName>
        <fullName evidence="8">TM2_domain-containing protein</fullName>
    </submittedName>
</protein>
<keyword evidence="3 5" id="KW-1133">Transmembrane helix</keyword>
<reference evidence="7" key="1">
    <citation type="submission" date="2023-06" db="EMBL/GenBank/DDBJ databases">
        <authorList>
            <person name="Kurt Z."/>
        </authorList>
    </citation>
    <scope>NUCLEOTIDE SEQUENCE</scope>
</reference>
<evidence type="ECO:0000256" key="1">
    <source>
        <dbReference type="ARBA" id="ARBA00004141"/>
    </source>
</evidence>
<sequence>MLQRRSIWKTYAIWLFLGIFGGHYFYCYQYDSGIFYILTLGGFIFGWLGDIFIVPFLVFQTNQMIDNANNQQQRRIGEHTILEGYQYVMVQQVQVTDTDGEPNEHMM</sequence>
<feature type="transmembrane region" description="Helical" evidence="5">
    <location>
        <begin position="12"/>
        <end position="28"/>
    </location>
</feature>
<evidence type="ECO:0000313" key="9">
    <source>
        <dbReference type="Proteomes" id="UP001642409"/>
    </source>
</evidence>
<organism evidence="7">
    <name type="scientific">Hexamita inflata</name>
    <dbReference type="NCBI Taxonomy" id="28002"/>
    <lineage>
        <taxon>Eukaryota</taxon>
        <taxon>Metamonada</taxon>
        <taxon>Diplomonadida</taxon>
        <taxon>Hexamitidae</taxon>
        <taxon>Hexamitinae</taxon>
        <taxon>Hexamita</taxon>
    </lineage>
</organism>
<dbReference type="PANTHER" id="PTHR44733:SF1">
    <property type="entry name" value="DNAJ HOMOLOG SUBFAMILY C MEMBER 22"/>
    <property type="match status" value="1"/>
</dbReference>
<evidence type="ECO:0000256" key="5">
    <source>
        <dbReference type="SAM" id="Phobius"/>
    </source>
</evidence>
<dbReference type="GO" id="GO:0016020">
    <property type="term" value="C:membrane"/>
    <property type="evidence" value="ECO:0007669"/>
    <property type="project" value="UniProtKB-SubCell"/>
</dbReference>
<name>A0AA86RC96_9EUKA</name>
<dbReference type="AlphaFoldDB" id="A0AA86RC96"/>
<keyword evidence="4 5" id="KW-0472">Membrane</keyword>
<feature type="transmembrane region" description="Helical" evidence="5">
    <location>
        <begin position="34"/>
        <end position="59"/>
    </location>
</feature>
<dbReference type="InterPro" id="IPR007829">
    <property type="entry name" value="TM2"/>
</dbReference>
<evidence type="ECO:0000256" key="2">
    <source>
        <dbReference type="ARBA" id="ARBA00022692"/>
    </source>
</evidence>
<evidence type="ECO:0000256" key="3">
    <source>
        <dbReference type="ARBA" id="ARBA00022989"/>
    </source>
</evidence>
<evidence type="ECO:0000313" key="8">
    <source>
        <dbReference type="EMBL" id="CAL6107008.1"/>
    </source>
</evidence>